<proteinExistence type="predicted"/>
<reference evidence="1 2" key="1">
    <citation type="submission" date="2019-03" db="EMBL/GenBank/DDBJ databases">
        <title>Genomic Encyclopedia of Archaeal and Bacterial Type Strains, Phase II (KMG-II): from individual species to whole genera.</title>
        <authorList>
            <person name="Goeker M."/>
        </authorList>
    </citation>
    <scope>NUCLEOTIDE SEQUENCE [LARGE SCALE GENOMIC DNA]</scope>
    <source>
        <strain evidence="1 2">ATCC 700618</strain>
    </source>
</reference>
<accession>A0A4R6IFW1</accession>
<evidence type="ECO:0000313" key="2">
    <source>
        <dbReference type="Proteomes" id="UP000295518"/>
    </source>
</evidence>
<dbReference type="Proteomes" id="UP000295518">
    <property type="component" value="Unassembled WGS sequence"/>
</dbReference>
<comment type="caution">
    <text evidence="1">The sequence shown here is derived from an EMBL/GenBank/DDBJ whole genome shotgun (WGS) entry which is preliminary data.</text>
</comment>
<name>A0A4R6IFW1_9MOLU</name>
<sequence>MSRIGNKANQLVDALTTLVFKIPFLNKFYKKNLPLNLIISDEKKFKKTGIEIDFEKKYKVWWKLDNNGMFFNNYASKGTIASDVLLLKIQVDNNGKNKFRKFLIENAYIDYEQNYFRISFFRNISELKNFTKNENYYSKSEVNKISKATIKLSKIYSAKEEIGLLPEEIIGYFNAQKQSKKWKLLKQNKLTCKKEINNDEKEI</sequence>
<gene>
    <name evidence="1" type="ORF">EI74_0620</name>
</gene>
<dbReference type="EMBL" id="SNWN01000013">
    <property type="protein sequence ID" value="TDO19815.1"/>
    <property type="molecule type" value="Genomic_DNA"/>
</dbReference>
<organism evidence="1 2">
    <name type="scientific">Mycoplasma testudineum</name>
    <dbReference type="NCBI Taxonomy" id="244584"/>
    <lineage>
        <taxon>Bacteria</taxon>
        <taxon>Bacillati</taxon>
        <taxon>Mycoplasmatota</taxon>
        <taxon>Mollicutes</taxon>
        <taxon>Mycoplasmataceae</taxon>
        <taxon>Mycoplasma</taxon>
    </lineage>
</organism>
<keyword evidence="2" id="KW-1185">Reference proteome</keyword>
<evidence type="ECO:0000313" key="1">
    <source>
        <dbReference type="EMBL" id="TDO19815.1"/>
    </source>
</evidence>
<dbReference type="AlphaFoldDB" id="A0A4R6IFW1"/>
<dbReference type="OrthoDB" id="9868934at2"/>
<dbReference type="RefSeq" id="WP_094254777.1">
    <property type="nucleotide sequence ID" value="NZ_NNCE01000005.1"/>
</dbReference>
<protein>
    <submittedName>
        <fullName evidence="1">Uncharacterized protein</fullName>
    </submittedName>
</protein>